<keyword evidence="2" id="KW-0732">Signal</keyword>
<dbReference type="GO" id="GO:0009055">
    <property type="term" value="F:electron transfer activity"/>
    <property type="evidence" value="ECO:0007669"/>
    <property type="project" value="InterPro"/>
</dbReference>
<dbReference type="PANTHER" id="PTHR33021:SF339">
    <property type="entry name" value="OS07G0570600 PROTEIN"/>
    <property type="match status" value="1"/>
</dbReference>
<dbReference type="CDD" id="cd04216">
    <property type="entry name" value="Phytocyanin"/>
    <property type="match status" value="1"/>
</dbReference>
<feature type="signal peptide" evidence="2">
    <location>
        <begin position="1"/>
        <end position="20"/>
    </location>
</feature>
<reference evidence="4" key="1">
    <citation type="submission" date="2022-03" db="EMBL/GenBank/DDBJ databases">
        <title>A functionally conserved STORR gene fusion in Papaver species that diverged 16.8 million years ago.</title>
        <authorList>
            <person name="Catania T."/>
        </authorList>
    </citation>
    <scope>NUCLEOTIDE SEQUENCE</scope>
    <source>
        <strain evidence="4">S-191538</strain>
    </source>
</reference>
<feature type="domain" description="Phytocyanin" evidence="3">
    <location>
        <begin position="23"/>
        <end position="128"/>
    </location>
</feature>
<comment type="caution">
    <text evidence="4">The sequence shown here is derived from an EMBL/GenBank/DDBJ whole genome shotgun (WGS) entry which is preliminary data.</text>
</comment>
<sequence length="229" mass="24932">MGCVNWLMLLMMAFPLMVNSHSLVFNVGEAAGWSAQSGVNYTWWQFGPIFLVGDGLRFVYNPSTTNVLEVTSPDYESCNPTSPVATYDTGNDTILLPDIGHRYFISGNPVECNMINGYGLKLDIEVENTPYWREVRACPGCNNTEQVHKPQCCVCPGCDDPLIPRRQCCDKNTSTGGATTAPTPPTSTSAGGKVKTRAMPPSSTTSAASKFSRNHIFVVAASLVVRFIY</sequence>
<evidence type="ECO:0000313" key="4">
    <source>
        <dbReference type="EMBL" id="MCL7051753.1"/>
    </source>
</evidence>
<dbReference type="InterPro" id="IPR008972">
    <property type="entry name" value="Cupredoxin"/>
</dbReference>
<feature type="region of interest" description="Disordered" evidence="1">
    <location>
        <begin position="174"/>
        <end position="207"/>
    </location>
</feature>
<dbReference type="EMBL" id="JAJJMA010342066">
    <property type="protein sequence ID" value="MCL7051753.1"/>
    <property type="molecule type" value="Genomic_DNA"/>
</dbReference>
<name>A0AA41W2A3_PAPNU</name>
<dbReference type="AlphaFoldDB" id="A0AA41W2A3"/>
<gene>
    <name evidence="4" type="ORF">MKW94_006976</name>
</gene>
<dbReference type="GO" id="GO:0005886">
    <property type="term" value="C:plasma membrane"/>
    <property type="evidence" value="ECO:0007669"/>
    <property type="project" value="TreeGrafter"/>
</dbReference>
<dbReference type="PANTHER" id="PTHR33021">
    <property type="entry name" value="BLUE COPPER PROTEIN"/>
    <property type="match status" value="1"/>
</dbReference>
<dbReference type="Proteomes" id="UP001177140">
    <property type="component" value="Unassembled WGS sequence"/>
</dbReference>
<evidence type="ECO:0000256" key="2">
    <source>
        <dbReference type="SAM" id="SignalP"/>
    </source>
</evidence>
<accession>A0AA41W2A3</accession>
<evidence type="ECO:0000256" key="1">
    <source>
        <dbReference type="SAM" id="MobiDB-lite"/>
    </source>
</evidence>
<dbReference type="SUPFAM" id="SSF49503">
    <property type="entry name" value="Cupredoxins"/>
    <property type="match status" value="1"/>
</dbReference>
<feature type="compositionally biased region" description="Low complexity" evidence="1">
    <location>
        <begin position="174"/>
        <end position="192"/>
    </location>
</feature>
<organism evidence="4 5">
    <name type="scientific">Papaver nudicaule</name>
    <name type="common">Iceland poppy</name>
    <dbReference type="NCBI Taxonomy" id="74823"/>
    <lineage>
        <taxon>Eukaryota</taxon>
        <taxon>Viridiplantae</taxon>
        <taxon>Streptophyta</taxon>
        <taxon>Embryophyta</taxon>
        <taxon>Tracheophyta</taxon>
        <taxon>Spermatophyta</taxon>
        <taxon>Magnoliopsida</taxon>
        <taxon>Ranunculales</taxon>
        <taxon>Papaveraceae</taxon>
        <taxon>Papaveroideae</taxon>
        <taxon>Papaver</taxon>
    </lineage>
</organism>
<evidence type="ECO:0000313" key="5">
    <source>
        <dbReference type="Proteomes" id="UP001177140"/>
    </source>
</evidence>
<dbReference type="InterPro" id="IPR039391">
    <property type="entry name" value="Phytocyanin-like"/>
</dbReference>
<dbReference type="Gene3D" id="2.60.40.420">
    <property type="entry name" value="Cupredoxins - blue copper proteins"/>
    <property type="match status" value="1"/>
</dbReference>
<evidence type="ECO:0000259" key="3">
    <source>
        <dbReference type="PROSITE" id="PS51485"/>
    </source>
</evidence>
<keyword evidence="5" id="KW-1185">Reference proteome</keyword>
<protein>
    <recommendedName>
        <fullName evidence="3">Phytocyanin domain-containing protein</fullName>
    </recommendedName>
</protein>
<dbReference type="InterPro" id="IPR003245">
    <property type="entry name" value="Phytocyanin_dom"/>
</dbReference>
<feature type="chain" id="PRO_5041459923" description="Phytocyanin domain-containing protein" evidence="2">
    <location>
        <begin position="21"/>
        <end position="229"/>
    </location>
</feature>
<proteinExistence type="predicted"/>
<dbReference type="PROSITE" id="PS51485">
    <property type="entry name" value="PHYTOCYANIN"/>
    <property type="match status" value="1"/>
</dbReference>
<dbReference type="Pfam" id="PF02298">
    <property type="entry name" value="Cu_bind_like"/>
    <property type="match status" value="1"/>
</dbReference>